<evidence type="ECO:0000313" key="2">
    <source>
        <dbReference type="EMBL" id="PZF71891.1"/>
    </source>
</evidence>
<accession>A0A2W2A9E5</accession>
<dbReference type="RefSeq" id="WP_111000261.1">
    <property type="nucleotide sequence ID" value="NZ_QKTW01000022.1"/>
</dbReference>
<dbReference type="EMBL" id="QKTW01000022">
    <property type="protein sequence ID" value="PZF71891.1"/>
    <property type="molecule type" value="Genomic_DNA"/>
</dbReference>
<dbReference type="SMART" id="SM00347">
    <property type="entry name" value="HTH_MARR"/>
    <property type="match status" value="1"/>
</dbReference>
<dbReference type="InterPro" id="IPR036390">
    <property type="entry name" value="WH_DNA-bd_sf"/>
</dbReference>
<dbReference type="Gene3D" id="1.10.10.10">
    <property type="entry name" value="Winged helix-like DNA-binding domain superfamily/Winged helix DNA-binding domain"/>
    <property type="match status" value="1"/>
</dbReference>
<dbReference type="InterPro" id="IPR039422">
    <property type="entry name" value="MarR/SlyA-like"/>
</dbReference>
<dbReference type="GO" id="GO:0003700">
    <property type="term" value="F:DNA-binding transcription factor activity"/>
    <property type="evidence" value="ECO:0007669"/>
    <property type="project" value="InterPro"/>
</dbReference>
<evidence type="ECO:0000259" key="1">
    <source>
        <dbReference type="PROSITE" id="PS50995"/>
    </source>
</evidence>
<organism evidence="2 3">
    <name type="scientific">Taibaiella soli</name>
    <dbReference type="NCBI Taxonomy" id="1649169"/>
    <lineage>
        <taxon>Bacteria</taxon>
        <taxon>Pseudomonadati</taxon>
        <taxon>Bacteroidota</taxon>
        <taxon>Chitinophagia</taxon>
        <taxon>Chitinophagales</taxon>
        <taxon>Chitinophagaceae</taxon>
        <taxon>Taibaiella</taxon>
    </lineage>
</organism>
<dbReference type="OrthoDB" id="668058at2"/>
<dbReference type="InterPro" id="IPR000835">
    <property type="entry name" value="HTH_MarR-typ"/>
</dbReference>
<protein>
    <submittedName>
        <fullName evidence="2">MarR family transcriptional regulator</fullName>
    </submittedName>
</protein>
<comment type="caution">
    <text evidence="2">The sequence shown here is derived from an EMBL/GenBank/DDBJ whole genome shotgun (WGS) entry which is preliminary data.</text>
</comment>
<evidence type="ECO:0000313" key="3">
    <source>
        <dbReference type="Proteomes" id="UP000248745"/>
    </source>
</evidence>
<dbReference type="Pfam" id="PF12802">
    <property type="entry name" value="MarR_2"/>
    <property type="match status" value="1"/>
</dbReference>
<dbReference type="Proteomes" id="UP000248745">
    <property type="component" value="Unassembled WGS sequence"/>
</dbReference>
<dbReference type="GO" id="GO:0006950">
    <property type="term" value="P:response to stress"/>
    <property type="evidence" value="ECO:0007669"/>
    <property type="project" value="TreeGrafter"/>
</dbReference>
<proteinExistence type="predicted"/>
<keyword evidence="3" id="KW-1185">Reference proteome</keyword>
<name>A0A2W2A9E5_9BACT</name>
<dbReference type="InterPro" id="IPR036388">
    <property type="entry name" value="WH-like_DNA-bd_sf"/>
</dbReference>
<sequence>MNQELITQVRRLSQQYAYASIQMHEAVAKRVGLPGTDHKYLGFLLQNGQMTAGELATISGLTTGAVTGLIDRLEQRKLVKRQPAADDRRKIMIVPDTKKIMAILEPLYKDFRKESEELLASFSEKEINVIETYFQKAVAIMNKSAEQIKKKPSSKKKSNEK</sequence>
<dbReference type="PANTHER" id="PTHR33164">
    <property type="entry name" value="TRANSCRIPTIONAL REGULATOR, MARR FAMILY"/>
    <property type="match status" value="1"/>
</dbReference>
<feature type="domain" description="HTH marR-type" evidence="1">
    <location>
        <begin position="2"/>
        <end position="139"/>
    </location>
</feature>
<dbReference type="SUPFAM" id="SSF46785">
    <property type="entry name" value="Winged helix' DNA-binding domain"/>
    <property type="match status" value="1"/>
</dbReference>
<dbReference type="PANTHER" id="PTHR33164:SF106">
    <property type="entry name" value="TRANSCRIPTIONAL REGULATORY PROTEIN"/>
    <property type="match status" value="1"/>
</dbReference>
<dbReference type="PROSITE" id="PS50995">
    <property type="entry name" value="HTH_MARR_2"/>
    <property type="match status" value="1"/>
</dbReference>
<gene>
    <name evidence="2" type="ORF">DN068_17710</name>
</gene>
<dbReference type="AlphaFoldDB" id="A0A2W2A9E5"/>
<reference evidence="2 3" key="1">
    <citation type="submission" date="2018-06" db="EMBL/GenBank/DDBJ databases">
        <title>Mucibacter soli gen. nov., sp. nov., a new member of the family Chitinophagaceae producing mucin.</title>
        <authorList>
            <person name="Kim M.-K."/>
            <person name="Park S."/>
            <person name="Kim T.-S."/>
            <person name="Joung Y."/>
            <person name="Han J.-H."/>
            <person name="Kim S.B."/>
        </authorList>
    </citation>
    <scope>NUCLEOTIDE SEQUENCE [LARGE SCALE GENOMIC DNA]</scope>
    <source>
        <strain evidence="2 3">R1-15</strain>
    </source>
</reference>